<reference evidence="1" key="1">
    <citation type="submission" date="2020-01" db="EMBL/GenBank/DDBJ databases">
        <authorList>
            <consortium name="DOE Joint Genome Institute"/>
            <person name="Haridas S."/>
            <person name="Albert R."/>
            <person name="Binder M."/>
            <person name="Bloem J."/>
            <person name="Labutti K."/>
            <person name="Salamov A."/>
            <person name="Andreopoulos B."/>
            <person name="Baker S.E."/>
            <person name="Barry K."/>
            <person name="Bills G."/>
            <person name="Bluhm B.H."/>
            <person name="Cannon C."/>
            <person name="Castanera R."/>
            <person name="Culley D.E."/>
            <person name="Daum C."/>
            <person name="Ezra D."/>
            <person name="Gonzalez J.B."/>
            <person name="Henrissat B."/>
            <person name="Kuo A."/>
            <person name="Liang C."/>
            <person name="Lipzen A."/>
            <person name="Lutzoni F."/>
            <person name="Magnuson J."/>
            <person name="Mondo S."/>
            <person name="Nolan M."/>
            <person name="Ohm R."/>
            <person name="Pangilinan J."/>
            <person name="Park H.-J."/>
            <person name="Ramirez L."/>
            <person name="Alfaro M."/>
            <person name="Sun H."/>
            <person name="Tritt A."/>
            <person name="Yoshinaga Y."/>
            <person name="Zwiers L.-H."/>
            <person name="Turgeon B.G."/>
            <person name="Goodwin S.B."/>
            <person name="Spatafora J.W."/>
            <person name="Crous P.W."/>
            <person name="Grigoriev I.V."/>
        </authorList>
    </citation>
    <scope>NUCLEOTIDE SEQUENCE</scope>
    <source>
        <strain evidence="1">P77</strain>
    </source>
</reference>
<proteinExistence type="predicted"/>
<keyword evidence="2" id="KW-1185">Reference proteome</keyword>
<dbReference type="Proteomes" id="UP000800040">
    <property type="component" value="Unassembled WGS sequence"/>
</dbReference>
<sequence length="199" mass="22111">MSQQKSRQKAHSGGSQVLRSRLTSGRPYFLDKADLTAPSTRVGPRPCSGKWVQGWLPPPPQIAFARIQQGGVLRLVCCNRMESSASRGTTQQPLVTTLQAFFIISDNKLRETFTIYTCLHARESTGDVMRLYSVLRGGCCSKTQDVSSVWDMHGSGTQSDVQDSVDEVLRWLRIRYPVLQSCPQPSGGNGWTPKRFHPA</sequence>
<organism evidence="1 2">
    <name type="scientific">Decorospora gaudefroyi</name>
    <dbReference type="NCBI Taxonomy" id="184978"/>
    <lineage>
        <taxon>Eukaryota</taxon>
        <taxon>Fungi</taxon>
        <taxon>Dikarya</taxon>
        <taxon>Ascomycota</taxon>
        <taxon>Pezizomycotina</taxon>
        <taxon>Dothideomycetes</taxon>
        <taxon>Pleosporomycetidae</taxon>
        <taxon>Pleosporales</taxon>
        <taxon>Pleosporineae</taxon>
        <taxon>Pleosporaceae</taxon>
        <taxon>Decorospora</taxon>
    </lineage>
</organism>
<dbReference type="AlphaFoldDB" id="A0A6A5KR95"/>
<name>A0A6A5KR95_9PLEO</name>
<evidence type="ECO:0000313" key="2">
    <source>
        <dbReference type="Proteomes" id="UP000800040"/>
    </source>
</evidence>
<accession>A0A6A5KR95</accession>
<dbReference type="EMBL" id="ML975244">
    <property type="protein sequence ID" value="KAF1839798.1"/>
    <property type="molecule type" value="Genomic_DNA"/>
</dbReference>
<evidence type="ECO:0000313" key="1">
    <source>
        <dbReference type="EMBL" id="KAF1839798.1"/>
    </source>
</evidence>
<protein>
    <submittedName>
        <fullName evidence="1">Uncharacterized protein</fullName>
    </submittedName>
</protein>
<gene>
    <name evidence="1" type="ORF">BDW02DRAFT_10842</name>
</gene>